<proteinExistence type="predicted"/>
<dbReference type="PANTHER" id="PTHR36966:SF1">
    <property type="entry name" value="REP-ASSOCIATED TYROSINE TRANSPOSASE"/>
    <property type="match status" value="1"/>
</dbReference>
<dbReference type="GO" id="GO:0006313">
    <property type="term" value="P:DNA transposition"/>
    <property type="evidence" value="ECO:0007669"/>
    <property type="project" value="InterPro"/>
</dbReference>
<dbReference type="OrthoDB" id="9794403at2"/>
<dbReference type="Pfam" id="PF01797">
    <property type="entry name" value="Y1_Tnp"/>
    <property type="match status" value="1"/>
</dbReference>
<dbReference type="Proteomes" id="UP000262802">
    <property type="component" value="Chromosome"/>
</dbReference>
<dbReference type="InterPro" id="IPR036515">
    <property type="entry name" value="Transposase_17_sf"/>
</dbReference>
<feature type="domain" description="Transposase IS200-like" evidence="1">
    <location>
        <begin position="16"/>
        <end position="180"/>
    </location>
</feature>
<reference evidence="2 3" key="1">
    <citation type="submission" date="2018-09" db="EMBL/GenBank/DDBJ databases">
        <title>Hymenobacter medium sp. nov., isolated from R2A medium.</title>
        <authorList>
            <person name="Yingchao G."/>
        </authorList>
    </citation>
    <scope>NUCLEOTIDE SEQUENCE [LARGE SCALE GENOMIC DNA]</scope>
    <source>
        <strain evidence="3">sh-6</strain>
    </source>
</reference>
<dbReference type="PANTHER" id="PTHR36966">
    <property type="entry name" value="REP-ASSOCIATED TYROSINE TRANSPOSASE"/>
    <property type="match status" value="1"/>
</dbReference>
<dbReference type="EMBL" id="CP032317">
    <property type="protein sequence ID" value="AYA37660.1"/>
    <property type="molecule type" value="Genomic_DNA"/>
</dbReference>
<dbReference type="Gene3D" id="3.30.70.1290">
    <property type="entry name" value="Transposase IS200-like"/>
    <property type="match status" value="1"/>
</dbReference>
<name>A0A3B7R2W6_9BACT</name>
<dbReference type="SMART" id="SM01321">
    <property type="entry name" value="Y1_Tnp"/>
    <property type="match status" value="1"/>
</dbReference>
<evidence type="ECO:0000313" key="2">
    <source>
        <dbReference type="EMBL" id="AYA37660.1"/>
    </source>
</evidence>
<evidence type="ECO:0000259" key="1">
    <source>
        <dbReference type="SMART" id="SM01321"/>
    </source>
</evidence>
<keyword evidence="3" id="KW-1185">Reference proteome</keyword>
<evidence type="ECO:0000313" key="3">
    <source>
        <dbReference type="Proteomes" id="UP000262802"/>
    </source>
</evidence>
<dbReference type="SUPFAM" id="SSF143422">
    <property type="entry name" value="Transposase IS200-like"/>
    <property type="match status" value="1"/>
</dbReference>
<sequence>MTDLTYYQRNLPHRLPAGESIFVTFRLASSLPRTVVEQLRVQLRQVQQAESRIAADEMSNRRKRYFRHFDQLLDQATTGPMWLSRPDVAEVVKASLHHFDGDEYELICYCLMPNHVHMLVRLPENAPPLTRTLQRLKGYSGRQANLLLNREGAFWQPESYDHVVRNGDEMQRVIAYVLENPVKAGLVADWQKWPYSYWRDTQYGVARVRRCTAL</sequence>
<organism evidence="2 3">
    <name type="scientific">Hymenobacter oligotrophus</name>
    <dbReference type="NCBI Taxonomy" id="2319843"/>
    <lineage>
        <taxon>Bacteria</taxon>
        <taxon>Pseudomonadati</taxon>
        <taxon>Bacteroidota</taxon>
        <taxon>Cytophagia</taxon>
        <taxon>Cytophagales</taxon>
        <taxon>Hymenobacteraceae</taxon>
        <taxon>Hymenobacter</taxon>
    </lineage>
</organism>
<protein>
    <submittedName>
        <fullName evidence="2">Transposase</fullName>
    </submittedName>
</protein>
<dbReference type="RefSeq" id="WP_119445226.1">
    <property type="nucleotide sequence ID" value="NZ_CP032317.1"/>
</dbReference>
<dbReference type="KEGG" id="hyh:D3Y59_11750"/>
<dbReference type="NCBIfam" id="NF047646">
    <property type="entry name" value="REP_Tyr_transpos"/>
    <property type="match status" value="1"/>
</dbReference>
<dbReference type="InterPro" id="IPR002686">
    <property type="entry name" value="Transposase_17"/>
</dbReference>
<accession>A0A3B7R2W6</accession>
<dbReference type="AlphaFoldDB" id="A0A3B7R2W6"/>
<dbReference type="GO" id="GO:0004803">
    <property type="term" value="F:transposase activity"/>
    <property type="evidence" value="ECO:0007669"/>
    <property type="project" value="InterPro"/>
</dbReference>
<dbReference type="InterPro" id="IPR052715">
    <property type="entry name" value="RAYT_transposase"/>
</dbReference>
<dbReference type="GO" id="GO:0043565">
    <property type="term" value="F:sequence-specific DNA binding"/>
    <property type="evidence" value="ECO:0007669"/>
    <property type="project" value="TreeGrafter"/>
</dbReference>
<gene>
    <name evidence="2" type="ORF">D3Y59_11750</name>
</gene>